<dbReference type="InterPro" id="IPR038765">
    <property type="entry name" value="Papain-like_cys_pep_sf"/>
</dbReference>
<feature type="compositionally biased region" description="Low complexity" evidence="3">
    <location>
        <begin position="72"/>
        <end position="186"/>
    </location>
</feature>
<dbReference type="AlphaFoldDB" id="R2XTH7"/>
<reference evidence="7 9" key="2">
    <citation type="submission" date="2013-03" db="EMBL/GenBank/DDBJ databases">
        <title>The Genome Sequence of Enterococcus gilvus ATCC BAA-350 (PacBio/Illumina hybrid assembly).</title>
        <authorList>
            <consortium name="The Broad Institute Genomics Platform"/>
            <consortium name="The Broad Institute Genome Sequencing Center for Infectious Disease"/>
            <person name="Earl A."/>
            <person name="Russ C."/>
            <person name="Gilmore M."/>
            <person name="Surin D."/>
            <person name="Walker B."/>
            <person name="Young S."/>
            <person name="Zeng Q."/>
            <person name="Gargeya S."/>
            <person name="Fitzgerald M."/>
            <person name="Haas B."/>
            <person name="Abouelleil A."/>
            <person name="Allen A.W."/>
            <person name="Alvarado L."/>
            <person name="Arachchi H.M."/>
            <person name="Berlin A.M."/>
            <person name="Chapman S.B."/>
            <person name="Gainer-Dewar J."/>
            <person name="Goldberg J."/>
            <person name="Griggs A."/>
            <person name="Gujja S."/>
            <person name="Hansen M."/>
            <person name="Howarth C."/>
            <person name="Imamovic A."/>
            <person name="Ireland A."/>
            <person name="Larimer J."/>
            <person name="McCowan C."/>
            <person name="Murphy C."/>
            <person name="Pearson M."/>
            <person name="Poon T.W."/>
            <person name="Priest M."/>
            <person name="Roberts A."/>
            <person name="Saif S."/>
            <person name="Shea T."/>
            <person name="Sisk P."/>
            <person name="Sykes S."/>
            <person name="Wortman J."/>
            <person name="Nusbaum C."/>
            <person name="Birren B."/>
        </authorList>
    </citation>
    <scope>NUCLEOTIDE SEQUENCE [LARGE SCALE GENOMIC DNA]</scope>
    <source>
        <strain evidence="7 9">ATCC BAA-350</strain>
    </source>
</reference>
<dbReference type="EMBL" id="AJDQ01000003">
    <property type="protein sequence ID" value="EOI58249.1"/>
    <property type="molecule type" value="Genomic_DNA"/>
</dbReference>
<feature type="chain" id="PRO_5038739726" description="Peptidase C51 domain-containing protein" evidence="4">
    <location>
        <begin position="24"/>
        <end position="723"/>
    </location>
</feature>
<keyword evidence="2" id="KW-0378">Hydrolase</keyword>
<dbReference type="Gene3D" id="4.10.80.30">
    <property type="entry name" value="DNA polymerase, domain 6"/>
    <property type="match status" value="1"/>
</dbReference>
<dbReference type="Proteomes" id="UP000013750">
    <property type="component" value="Unassembled WGS sequence"/>
</dbReference>
<dbReference type="OrthoDB" id="977752at2"/>
<dbReference type="PATRIC" id="fig|1158614.3.peg.314"/>
<feature type="signal peptide" evidence="4">
    <location>
        <begin position="1"/>
        <end position="23"/>
    </location>
</feature>
<evidence type="ECO:0000313" key="6">
    <source>
        <dbReference type="EMBL" id="EOI58249.1"/>
    </source>
</evidence>
<feature type="domain" description="Peptidase C51" evidence="5">
    <location>
        <begin position="591"/>
        <end position="721"/>
    </location>
</feature>
<dbReference type="InterPro" id="IPR007921">
    <property type="entry name" value="CHAP_dom"/>
</dbReference>
<feature type="compositionally biased region" description="Polar residues" evidence="3">
    <location>
        <begin position="188"/>
        <end position="213"/>
    </location>
</feature>
<dbReference type="PANTHER" id="PTHR33308">
    <property type="entry name" value="PEPTIDOGLYCAN HYDROLASE FLGJ"/>
    <property type="match status" value="1"/>
</dbReference>
<evidence type="ECO:0000313" key="7">
    <source>
        <dbReference type="EMBL" id="EOW78989.1"/>
    </source>
</evidence>
<keyword evidence="4" id="KW-0732">Signal</keyword>
<dbReference type="Gene3D" id="1.10.530.10">
    <property type="match status" value="1"/>
</dbReference>
<evidence type="ECO:0000256" key="1">
    <source>
        <dbReference type="ARBA" id="ARBA00010266"/>
    </source>
</evidence>
<evidence type="ECO:0000313" key="9">
    <source>
        <dbReference type="Proteomes" id="UP000014160"/>
    </source>
</evidence>
<evidence type="ECO:0000256" key="2">
    <source>
        <dbReference type="ARBA" id="ARBA00022801"/>
    </source>
</evidence>
<dbReference type="InterPro" id="IPR051056">
    <property type="entry name" value="Glycosyl_Hydrolase_73"/>
</dbReference>
<feature type="compositionally biased region" description="Polar residues" evidence="3">
    <location>
        <begin position="32"/>
        <end position="70"/>
    </location>
</feature>
<evidence type="ECO:0000313" key="8">
    <source>
        <dbReference type="Proteomes" id="UP000013750"/>
    </source>
</evidence>
<comment type="caution">
    <text evidence="6">The sequence shown here is derived from an EMBL/GenBank/DDBJ whole genome shotgun (WGS) entry which is preliminary data.</text>
</comment>
<dbReference type="SUPFAM" id="SSF54001">
    <property type="entry name" value="Cysteine proteinases"/>
    <property type="match status" value="1"/>
</dbReference>
<accession>R2XTH7</accession>
<sequence>MKKKVIGAGVLAASLIAIHSIHGETLFASNQVNHTGEPSSGQPVRSETATSIDTITKNEPATSASRMDTNITEETVPTSTSESDDPGSTSTESSSTDDTSSTSESSTQESSESSSSSQDSSSSESSTSESSSSSSSQSSSSSTSSSESKESSSSSEKNTTSESSSEKTQPSSEGSSESTTGTTEQPSAKDNGTHPSIQIPNQTSVPEANASSSLFGNTIEGGVLDSDAVILDDSLRVSEMSESNLKGFELPLLSTFSSKERAIVVYEGIKQVGKSEVKVTSDSQNEQENNYSLTNASQLMNYLSIQLFGKNFDQLAQTEGSFETKEAGDLLYKDNSLMGIYIGSNRYLAVDKDKETKKDSEKKIVQIKVLDSKNRNLNVRKITFPALTEYGKKQEKNYPANMDYKANPQTQSFIQKIADNAQSLGNKYDVFASVMIAQAILESGSGTSGLSQAPYHNLFGVKGTYKGNSVNFSTEEDRGNGQNYTIQASFRSYSSYGDSLGDYVTLIRGGIQGNNKYYEGSWRSKAKNYLKAADNLTGKYATDTSYNRKISSLIAAYHLTKYDAKQASKTPLSTGTTSAILVGRDKIPTEYKERMNYPDYDGKNYNVSGSYPVGQCTWYAYNRMAQLGKTVDDFMGNGGQWGSKARALGYNVSSEPKSGYLVSFTPGSAGSDPSYGHVAFVEAVGSEGILISECNVVGGTAISYRVINNDLARSSLVTYLSPK</sequence>
<dbReference type="GO" id="GO:0004040">
    <property type="term" value="F:amidase activity"/>
    <property type="evidence" value="ECO:0007669"/>
    <property type="project" value="InterPro"/>
</dbReference>
<dbReference type="Gene3D" id="3.90.1720.10">
    <property type="entry name" value="endopeptidase domain like (from Nostoc punctiforme)"/>
    <property type="match status" value="1"/>
</dbReference>
<dbReference type="HOGENOM" id="CLU_017855_0_1_9"/>
<gene>
    <name evidence="7" type="ORF">I592_03127</name>
    <name evidence="6" type="ORF">UKC_00321</name>
</gene>
<proteinExistence type="inferred from homology"/>
<dbReference type="PROSITE" id="PS50911">
    <property type="entry name" value="CHAP"/>
    <property type="match status" value="1"/>
</dbReference>
<dbReference type="RefSeq" id="WP_010778772.1">
    <property type="nucleotide sequence ID" value="NZ_ASWH01000002.1"/>
</dbReference>
<dbReference type="eggNOG" id="COG0791">
    <property type="taxonomic scope" value="Bacteria"/>
</dbReference>
<dbReference type="eggNOG" id="COG1705">
    <property type="taxonomic scope" value="Bacteria"/>
</dbReference>
<dbReference type="InterPro" id="IPR002901">
    <property type="entry name" value="MGlyc_endo_b_GlcNAc-like_dom"/>
</dbReference>
<dbReference type="Proteomes" id="UP000014160">
    <property type="component" value="Unassembled WGS sequence"/>
</dbReference>
<evidence type="ECO:0000259" key="5">
    <source>
        <dbReference type="PROSITE" id="PS50911"/>
    </source>
</evidence>
<name>R2XTH7_9ENTE</name>
<dbReference type="Pfam" id="PF05257">
    <property type="entry name" value="CHAP"/>
    <property type="match status" value="1"/>
</dbReference>
<feature type="region of interest" description="Disordered" evidence="3">
    <location>
        <begin position="32"/>
        <end position="213"/>
    </location>
</feature>
<dbReference type="EMBL" id="ASWH01000002">
    <property type="protein sequence ID" value="EOW78989.1"/>
    <property type="molecule type" value="Genomic_DNA"/>
</dbReference>
<comment type="similarity">
    <text evidence="1">Belongs to the glycosyl hydrolase 73 family.</text>
</comment>
<dbReference type="SMART" id="SM00047">
    <property type="entry name" value="LYZ2"/>
    <property type="match status" value="1"/>
</dbReference>
<protein>
    <recommendedName>
        <fullName evidence="5">Peptidase C51 domain-containing protein</fullName>
    </recommendedName>
</protein>
<dbReference type="eggNOG" id="COG3942">
    <property type="taxonomic scope" value="Bacteria"/>
</dbReference>
<reference evidence="6 8" key="1">
    <citation type="submission" date="2013-02" db="EMBL/GenBank/DDBJ databases">
        <title>The Genome Sequence of Enterococcus gilvus ATCC BAA-350.</title>
        <authorList>
            <consortium name="The Broad Institute Genome Sequencing Platform"/>
            <consortium name="The Broad Institute Genome Sequencing Center for Infectious Disease"/>
            <person name="Earl A.M."/>
            <person name="Gilmore M.S."/>
            <person name="Lebreton F."/>
            <person name="Walker B."/>
            <person name="Young S.K."/>
            <person name="Zeng Q."/>
            <person name="Gargeya S."/>
            <person name="Fitzgerald M."/>
            <person name="Haas B."/>
            <person name="Abouelleil A."/>
            <person name="Alvarado L."/>
            <person name="Arachchi H.M."/>
            <person name="Berlin A.M."/>
            <person name="Chapman S.B."/>
            <person name="Dewar J."/>
            <person name="Goldberg J."/>
            <person name="Griggs A."/>
            <person name="Gujja S."/>
            <person name="Hansen M."/>
            <person name="Howarth C."/>
            <person name="Imamovic A."/>
            <person name="Larimer J."/>
            <person name="McCowan C."/>
            <person name="Murphy C."/>
            <person name="Neiman D."/>
            <person name="Pearson M."/>
            <person name="Priest M."/>
            <person name="Roberts A."/>
            <person name="Saif S."/>
            <person name="Shea T."/>
            <person name="Sisk P."/>
            <person name="Sykes S."/>
            <person name="Wortman J."/>
            <person name="Nusbaum C."/>
            <person name="Birren B."/>
        </authorList>
    </citation>
    <scope>NUCLEOTIDE SEQUENCE [LARGE SCALE GENOMIC DNA]</scope>
    <source>
        <strain evidence="6 8">ATCC BAA-350</strain>
    </source>
</reference>
<dbReference type="PANTHER" id="PTHR33308:SF9">
    <property type="entry name" value="PEPTIDOGLYCAN HYDROLASE FLGJ"/>
    <property type="match status" value="1"/>
</dbReference>
<evidence type="ECO:0000256" key="4">
    <source>
        <dbReference type="SAM" id="SignalP"/>
    </source>
</evidence>
<organism evidence="6 8">
    <name type="scientific">Enterococcus gilvus ATCC BAA-350</name>
    <dbReference type="NCBI Taxonomy" id="1158614"/>
    <lineage>
        <taxon>Bacteria</taxon>
        <taxon>Bacillati</taxon>
        <taxon>Bacillota</taxon>
        <taxon>Bacilli</taxon>
        <taxon>Lactobacillales</taxon>
        <taxon>Enterococcaceae</taxon>
        <taxon>Enterococcus</taxon>
    </lineage>
</organism>
<keyword evidence="9" id="KW-1185">Reference proteome</keyword>
<evidence type="ECO:0000256" key="3">
    <source>
        <dbReference type="SAM" id="MobiDB-lite"/>
    </source>
</evidence>
<dbReference type="Pfam" id="PF01832">
    <property type="entry name" value="Glucosaminidase"/>
    <property type="match status" value="1"/>
</dbReference>